<sequence>MAVKNTRKARNRTSLLVFLSLVFLSYYIFFVQRPALSTTSAPHRTSHSIAEALDAMRNSHIATGPHRSSNQPPLALTPEQELAAVSNFVSSLAANVIPPTVDPALPIDPQLVLEFDTRSTRAIEEVEVMVEDLWTRNPVLLYSKLYSPVSREIKAVLYSMNLHPAPTIIDVDIRDDAEVLKPMLLRLTSSSDLPVLLVGGKSVGSITDIREMVESGELERRIHRAGAKTIEKKRKQRK</sequence>
<keyword evidence="3" id="KW-1185">Reference proteome</keyword>
<evidence type="ECO:0008006" key="4">
    <source>
        <dbReference type="Google" id="ProtNLM"/>
    </source>
</evidence>
<comment type="caution">
    <text evidence="2">The sequence shown here is derived from an EMBL/GenBank/DDBJ whole genome shotgun (WGS) entry which is preliminary data.</text>
</comment>
<dbReference type="GO" id="GO:0005737">
    <property type="term" value="C:cytoplasm"/>
    <property type="evidence" value="ECO:0007669"/>
    <property type="project" value="TreeGrafter"/>
</dbReference>
<organism evidence="2 3">
    <name type="scientific">Rhodocollybia butyracea</name>
    <dbReference type="NCBI Taxonomy" id="206335"/>
    <lineage>
        <taxon>Eukaryota</taxon>
        <taxon>Fungi</taxon>
        <taxon>Dikarya</taxon>
        <taxon>Basidiomycota</taxon>
        <taxon>Agaricomycotina</taxon>
        <taxon>Agaricomycetes</taxon>
        <taxon>Agaricomycetidae</taxon>
        <taxon>Agaricales</taxon>
        <taxon>Marasmiineae</taxon>
        <taxon>Omphalotaceae</taxon>
        <taxon>Rhodocollybia</taxon>
    </lineage>
</organism>
<evidence type="ECO:0000313" key="2">
    <source>
        <dbReference type="EMBL" id="KAF9063395.1"/>
    </source>
</evidence>
<name>A0A9P5PK00_9AGAR</name>
<dbReference type="SUPFAM" id="SSF52833">
    <property type="entry name" value="Thioredoxin-like"/>
    <property type="match status" value="1"/>
</dbReference>
<dbReference type="PANTHER" id="PTHR45694:SF18">
    <property type="entry name" value="GLUTAREDOXIN-1-RELATED"/>
    <property type="match status" value="1"/>
</dbReference>
<evidence type="ECO:0000256" key="1">
    <source>
        <dbReference type="SAM" id="Phobius"/>
    </source>
</evidence>
<dbReference type="OrthoDB" id="423313at2759"/>
<keyword evidence="1" id="KW-0812">Transmembrane</keyword>
<accession>A0A9P5PK00</accession>
<keyword evidence="1" id="KW-0472">Membrane</keyword>
<dbReference type="EMBL" id="JADNRY010000147">
    <property type="protein sequence ID" value="KAF9063395.1"/>
    <property type="molecule type" value="Genomic_DNA"/>
</dbReference>
<dbReference type="GO" id="GO:0015038">
    <property type="term" value="F:glutathione disulfide oxidoreductase activity"/>
    <property type="evidence" value="ECO:0007669"/>
    <property type="project" value="TreeGrafter"/>
</dbReference>
<evidence type="ECO:0000313" key="3">
    <source>
        <dbReference type="Proteomes" id="UP000772434"/>
    </source>
</evidence>
<dbReference type="Proteomes" id="UP000772434">
    <property type="component" value="Unassembled WGS sequence"/>
</dbReference>
<dbReference type="PANTHER" id="PTHR45694">
    <property type="entry name" value="GLUTAREDOXIN 2"/>
    <property type="match status" value="1"/>
</dbReference>
<dbReference type="PROSITE" id="PS51354">
    <property type="entry name" value="GLUTAREDOXIN_2"/>
    <property type="match status" value="1"/>
</dbReference>
<keyword evidence="1" id="KW-1133">Transmembrane helix</keyword>
<dbReference type="Gene3D" id="3.40.30.10">
    <property type="entry name" value="Glutaredoxin"/>
    <property type="match status" value="1"/>
</dbReference>
<dbReference type="GO" id="GO:0034599">
    <property type="term" value="P:cellular response to oxidative stress"/>
    <property type="evidence" value="ECO:0007669"/>
    <property type="project" value="TreeGrafter"/>
</dbReference>
<reference evidence="2" key="1">
    <citation type="submission" date="2020-11" db="EMBL/GenBank/DDBJ databases">
        <authorList>
            <consortium name="DOE Joint Genome Institute"/>
            <person name="Ahrendt S."/>
            <person name="Riley R."/>
            <person name="Andreopoulos W."/>
            <person name="Labutti K."/>
            <person name="Pangilinan J."/>
            <person name="Ruiz-Duenas F.J."/>
            <person name="Barrasa J.M."/>
            <person name="Sanchez-Garcia M."/>
            <person name="Camarero S."/>
            <person name="Miyauchi S."/>
            <person name="Serrano A."/>
            <person name="Linde D."/>
            <person name="Babiker R."/>
            <person name="Drula E."/>
            <person name="Ayuso-Fernandez I."/>
            <person name="Pacheco R."/>
            <person name="Padilla G."/>
            <person name="Ferreira P."/>
            <person name="Barriuso J."/>
            <person name="Kellner H."/>
            <person name="Castanera R."/>
            <person name="Alfaro M."/>
            <person name="Ramirez L."/>
            <person name="Pisabarro A.G."/>
            <person name="Kuo A."/>
            <person name="Tritt A."/>
            <person name="Lipzen A."/>
            <person name="He G."/>
            <person name="Yan M."/>
            <person name="Ng V."/>
            <person name="Cullen D."/>
            <person name="Martin F."/>
            <person name="Rosso M.-N."/>
            <person name="Henrissat B."/>
            <person name="Hibbett D."/>
            <person name="Martinez A.T."/>
            <person name="Grigoriev I.V."/>
        </authorList>
    </citation>
    <scope>NUCLEOTIDE SEQUENCE</scope>
    <source>
        <strain evidence="2">AH 40177</strain>
    </source>
</reference>
<protein>
    <recommendedName>
        <fullName evidence="4">Glutaredoxin-like protein</fullName>
    </recommendedName>
</protein>
<proteinExistence type="predicted"/>
<gene>
    <name evidence="2" type="ORF">BDP27DRAFT_1232217</name>
</gene>
<dbReference type="AlphaFoldDB" id="A0A9P5PK00"/>
<dbReference type="InterPro" id="IPR036249">
    <property type="entry name" value="Thioredoxin-like_sf"/>
</dbReference>
<feature type="transmembrane region" description="Helical" evidence="1">
    <location>
        <begin position="12"/>
        <end position="30"/>
    </location>
</feature>